<dbReference type="InterPro" id="IPR036397">
    <property type="entry name" value="RNaseH_sf"/>
</dbReference>
<dbReference type="GO" id="GO:0003676">
    <property type="term" value="F:nucleic acid binding"/>
    <property type="evidence" value="ECO:0007669"/>
    <property type="project" value="InterPro"/>
</dbReference>
<dbReference type="InterPro" id="IPR001584">
    <property type="entry name" value="Integrase_cat-core"/>
</dbReference>
<dbReference type="InterPro" id="IPR012337">
    <property type="entry name" value="RNaseH-like_sf"/>
</dbReference>
<protein>
    <submittedName>
        <fullName evidence="2">Putative RNA-directed DNA polymerase</fullName>
        <ecNumber evidence="2">2.7.7.49</ecNumber>
    </submittedName>
</protein>
<dbReference type="Gramene" id="PRQ24978">
    <property type="protein sequence ID" value="PRQ24978"/>
    <property type="gene ID" value="RchiOBHm_Chr6g0278461"/>
</dbReference>
<dbReference type="OMA" id="HRIINSM"/>
<keyword evidence="2" id="KW-0808">Transferase</keyword>
<proteinExistence type="predicted"/>
<dbReference type="PANTHER" id="PTHR42648:SF21">
    <property type="entry name" value="CYSTEINE-RICH RLK (RECEPTOR-LIKE PROTEIN KINASE) 8"/>
    <property type="match status" value="1"/>
</dbReference>
<evidence type="ECO:0000313" key="3">
    <source>
        <dbReference type="Proteomes" id="UP000238479"/>
    </source>
</evidence>
<sequence>MCEGCKLGKQTRSSHRIINSMSTSQPLDLMHMDLVGLVQTKSLGGKKYMLVLVDDFSRFTWVKFLCEKSDAFDNFQNLCKMISNEQYSSNKCIVRLRTNHGTEFENASFDEFCNDMGIKHEFSAPITPQQNGVVERKNRVLIEMGRVMLNSAGLAHTFWAEAISNACYTINRVIFRSGTEKTPYEILKGKKPNG</sequence>
<organism evidence="2 3">
    <name type="scientific">Rosa chinensis</name>
    <name type="common">China rose</name>
    <dbReference type="NCBI Taxonomy" id="74649"/>
    <lineage>
        <taxon>Eukaryota</taxon>
        <taxon>Viridiplantae</taxon>
        <taxon>Streptophyta</taxon>
        <taxon>Embryophyta</taxon>
        <taxon>Tracheophyta</taxon>
        <taxon>Spermatophyta</taxon>
        <taxon>Magnoliopsida</taxon>
        <taxon>eudicotyledons</taxon>
        <taxon>Gunneridae</taxon>
        <taxon>Pentapetalae</taxon>
        <taxon>rosids</taxon>
        <taxon>fabids</taxon>
        <taxon>Rosales</taxon>
        <taxon>Rosaceae</taxon>
        <taxon>Rosoideae</taxon>
        <taxon>Rosoideae incertae sedis</taxon>
        <taxon>Rosa</taxon>
    </lineage>
</organism>
<dbReference type="GO" id="GO:0015074">
    <property type="term" value="P:DNA integration"/>
    <property type="evidence" value="ECO:0007669"/>
    <property type="project" value="InterPro"/>
</dbReference>
<dbReference type="Proteomes" id="UP000238479">
    <property type="component" value="Chromosome 6"/>
</dbReference>
<evidence type="ECO:0000313" key="2">
    <source>
        <dbReference type="EMBL" id="PRQ24978.1"/>
    </source>
</evidence>
<keyword evidence="2" id="KW-0548">Nucleotidyltransferase</keyword>
<comment type="caution">
    <text evidence="2">The sequence shown here is derived from an EMBL/GenBank/DDBJ whole genome shotgun (WGS) entry which is preliminary data.</text>
</comment>
<dbReference type="PROSITE" id="PS50994">
    <property type="entry name" value="INTEGRASE"/>
    <property type="match status" value="1"/>
</dbReference>
<dbReference type="InterPro" id="IPR039537">
    <property type="entry name" value="Retrotran_Ty1/copia-like"/>
</dbReference>
<reference evidence="2 3" key="1">
    <citation type="journal article" date="2018" name="Nat. Genet.">
        <title>The Rosa genome provides new insights in the design of modern roses.</title>
        <authorList>
            <person name="Bendahmane M."/>
        </authorList>
    </citation>
    <scope>NUCLEOTIDE SEQUENCE [LARGE SCALE GENOMIC DNA]</scope>
    <source>
        <strain evidence="3">cv. Old Blush</strain>
    </source>
</reference>
<keyword evidence="3" id="KW-1185">Reference proteome</keyword>
<dbReference type="Gene3D" id="3.30.420.10">
    <property type="entry name" value="Ribonuclease H-like superfamily/Ribonuclease H"/>
    <property type="match status" value="1"/>
</dbReference>
<gene>
    <name evidence="2" type="ORF">RchiOBHm_Chr6g0278461</name>
</gene>
<dbReference type="GO" id="GO:0003964">
    <property type="term" value="F:RNA-directed DNA polymerase activity"/>
    <property type="evidence" value="ECO:0007669"/>
    <property type="project" value="UniProtKB-KW"/>
</dbReference>
<name>A0A2P6PSR4_ROSCH</name>
<dbReference type="EMBL" id="PDCK01000044">
    <property type="protein sequence ID" value="PRQ24978.1"/>
    <property type="molecule type" value="Genomic_DNA"/>
</dbReference>
<dbReference type="PANTHER" id="PTHR42648">
    <property type="entry name" value="TRANSPOSASE, PUTATIVE-RELATED"/>
    <property type="match status" value="1"/>
</dbReference>
<feature type="domain" description="Integrase catalytic" evidence="1">
    <location>
        <begin position="22"/>
        <end position="191"/>
    </location>
</feature>
<dbReference type="AlphaFoldDB" id="A0A2P6PSR4"/>
<keyword evidence="2" id="KW-0695">RNA-directed DNA polymerase</keyword>
<dbReference type="Pfam" id="PF00665">
    <property type="entry name" value="rve"/>
    <property type="match status" value="1"/>
</dbReference>
<evidence type="ECO:0000259" key="1">
    <source>
        <dbReference type="PROSITE" id="PS50994"/>
    </source>
</evidence>
<dbReference type="SUPFAM" id="SSF53098">
    <property type="entry name" value="Ribonuclease H-like"/>
    <property type="match status" value="1"/>
</dbReference>
<accession>A0A2P6PSR4</accession>
<dbReference type="EC" id="2.7.7.49" evidence="2"/>